<dbReference type="PANTHER" id="PTHR31873:SF6">
    <property type="entry name" value="ASPARTATE DEHYDROGENASE DOMAIN-CONTAINING PROTEIN"/>
    <property type="match status" value="1"/>
</dbReference>
<dbReference type="InterPro" id="IPR002811">
    <property type="entry name" value="Asp_DH"/>
</dbReference>
<feature type="domain" description="Aspartate/homoserine dehydrogenase NAD-binding" evidence="8">
    <location>
        <begin position="12"/>
        <end position="122"/>
    </location>
</feature>
<dbReference type="GO" id="GO:0050661">
    <property type="term" value="F:NADP binding"/>
    <property type="evidence" value="ECO:0007669"/>
    <property type="project" value="UniProtKB-UniRule"/>
</dbReference>
<keyword evidence="5 6" id="KW-0520">NAD</keyword>
<dbReference type="PANTHER" id="PTHR31873">
    <property type="entry name" value="L-ASPARTATE DEHYDROGENASE-RELATED"/>
    <property type="match status" value="1"/>
</dbReference>
<dbReference type="STRING" id="1077947.SAMN05216227_100864"/>
<evidence type="ECO:0000256" key="2">
    <source>
        <dbReference type="ARBA" id="ARBA00022642"/>
    </source>
</evidence>
<evidence type="ECO:0000256" key="4">
    <source>
        <dbReference type="ARBA" id="ARBA00023002"/>
    </source>
</evidence>
<evidence type="ECO:0000313" key="9">
    <source>
        <dbReference type="EMBL" id="SEN14713.1"/>
    </source>
</evidence>
<dbReference type="AlphaFoldDB" id="A0A1H8E5I9"/>
<dbReference type="Gene3D" id="3.30.360.10">
    <property type="entry name" value="Dihydrodipicolinate Reductase, domain 2"/>
    <property type="match status" value="1"/>
</dbReference>
<feature type="active site" evidence="6">
    <location>
        <position position="221"/>
    </location>
</feature>
<accession>A0A1H8E5I9</accession>
<feature type="binding site" evidence="6">
    <location>
        <position position="125"/>
    </location>
    <ligand>
        <name>NAD(+)</name>
        <dbReference type="ChEBI" id="CHEBI:57540"/>
    </ligand>
</feature>
<evidence type="ECO:0000256" key="6">
    <source>
        <dbReference type="HAMAP-Rule" id="MF_01265"/>
    </source>
</evidence>
<comment type="catalytic activity">
    <reaction evidence="6">
        <text>L-aspartate + NADP(+) + H2O = oxaloacetate + NH4(+) + NADPH + H(+)</text>
        <dbReference type="Rhea" id="RHEA:11784"/>
        <dbReference type="ChEBI" id="CHEBI:15377"/>
        <dbReference type="ChEBI" id="CHEBI:15378"/>
        <dbReference type="ChEBI" id="CHEBI:16452"/>
        <dbReference type="ChEBI" id="CHEBI:28938"/>
        <dbReference type="ChEBI" id="CHEBI:29991"/>
        <dbReference type="ChEBI" id="CHEBI:57783"/>
        <dbReference type="ChEBI" id="CHEBI:58349"/>
        <dbReference type="EC" id="1.4.1.21"/>
    </reaction>
</comment>
<keyword evidence="10" id="KW-1185">Reference proteome</keyword>
<dbReference type="Pfam" id="PF03447">
    <property type="entry name" value="NAD_binding_3"/>
    <property type="match status" value="1"/>
</dbReference>
<feature type="domain" description="Aspartate dehydrogenase" evidence="7">
    <location>
        <begin position="168"/>
        <end position="256"/>
    </location>
</feature>
<evidence type="ECO:0000313" key="10">
    <source>
        <dbReference type="Proteomes" id="UP000183002"/>
    </source>
</evidence>
<gene>
    <name evidence="6" type="primary">nadX</name>
    <name evidence="9" type="ORF">SAMN05216227_100864</name>
</gene>
<evidence type="ECO:0000259" key="8">
    <source>
        <dbReference type="Pfam" id="PF03447"/>
    </source>
</evidence>
<feature type="binding site" evidence="6">
    <location>
        <position position="191"/>
    </location>
    <ligand>
        <name>NAD(+)</name>
        <dbReference type="ChEBI" id="CHEBI:57540"/>
    </ligand>
</feature>
<dbReference type="OrthoDB" id="8456681at2"/>
<comment type="similarity">
    <text evidence="1 6">Belongs to the L-aspartate dehydrogenase family.</text>
</comment>
<comment type="function">
    <text evidence="6">Specifically catalyzes the NAD or NADP-dependent dehydrogenation of L-aspartate to iminoaspartate.</text>
</comment>
<name>A0A1H8E5I9_9RHOB</name>
<dbReference type="RefSeq" id="WP_050520080.1">
    <property type="nucleotide sequence ID" value="NZ_FOCO01000008.1"/>
</dbReference>
<dbReference type="InterPro" id="IPR036291">
    <property type="entry name" value="NAD(P)-bd_dom_sf"/>
</dbReference>
<evidence type="ECO:0000256" key="3">
    <source>
        <dbReference type="ARBA" id="ARBA00022857"/>
    </source>
</evidence>
<organism evidence="9 10">
    <name type="scientific">Pseudorhodobacter antarcticus</name>
    <dbReference type="NCBI Taxonomy" id="1077947"/>
    <lineage>
        <taxon>Bacteria</taxon>
        <taxon>Pseudomonadati</taxon>
        <taxon>Pseudomonadota</taxon>
        <taxon>Alphaproteobacteria</taxon>
        <taxon>Rhodobacterales</taxon>
        <taxon>Paracoccaceae</taxon>
        <taxon>Pseudorhodobacter</taxon>
    </lineage>
</organism>
<dbReference type="GO" id="GO:0016639">
    <property type="term" value="F:oxidoreductase activity, acting on the CH-NH2 group of donors, NAD or NADP as acceptor"/>
    <property type="evidence" value="ECO:0007669"/>
    <property type="project" value="UniProtKB-UniRule"/>
</dbReference>
<dbReference type="Proteomes" id="UP000183002">
    <property type="component" value="Unassembled WGS sequence"/>
</dbReference>
<sequence length="268" mass="27448">MSGYKFRVVLVGWGAIGRRVADLLLQRGAPVAIVAVAVRDLAAVREGLGDVRVISDPNDLAGIEADLLVEAAGRGSVGPWCRAGLARGWDVAVSSTSALTDADLLAELTGLAQANGAQIIIPPGALGGIDALAAASRLGLSSVRHEVVKPALAWAGTPAEAVCDLGSLTEPRVFFEGTARQAADAYPQNANVAVISAIAGLGLDRTVVTLVADPGAVLNSHRIVAEGDFGKLSVVLENRPLAANPKSSEMTGLSLVRMIENRAGVIVI</sequence>
<dbReference type="EMBL" id="FOCO01000008">
    <property type="protein sequence ID" value="SEN14713.1"/>
    <property type="molecule type" value="Genomic_DNA"/>
</dbReference>
<dbReference type="PIRSF" id="PIRSF005227">
    <property type="entry name" value="Asp_dh_NAD_syn"/>
    <property type="match status" value="1"/>
</dbReference>
<evidence type="ECO:0000259" key="7">
    <source>
        <dbReference type="Pfam" id="PF01958"/>
    </source>
</evidence>
<keyword evidence="4 6" id="KW-0560">Oxidoreductase</keyword>
<comment type="pathway">
    <text evidence="6">Cofactor biosynthesis; NAD(+) biosynthesis; iminoaspartate from L-aspartate (dehydrogenase route): step 1/1.</text>
</comment>
<dbReference type="NCBIfam" id="NF009828">
    <property type="entry name" value="PRK13303.1-3"/>
    <property type="match status" value="1"/>
</dbReference>
<keyword evidence="3 6" id="KW-0521">NADP</keyword>
<keyword evidence="2 6" id="KW-0662">Pyridine nucleotide biosynthesis</keyword>
<dbReference type="GO" id="GO:0051287">
    <property type="term" value="F:NAD binding"/>
    <property type="evidence" value="ECO:0007669"/>
    <property type="project" value="UniProtKB-UniRule"/>
</dbReference>
<dbReference type="UniPathway" id="UPA00253">
    <property type="reaction ID" value="UER00456"/>
</dbReference>
<dbReference type="SUPFAM" id="SSF51735">
    <property type="entry name" value="NAD(P)-binding Rossmann-fold domains"/>
    <property type="match status" value="1"/>
</dbReference>
<dbReference type="Gene3D" id="3.40.50.720">
    <property type="entry name" value="NAD(P)-binding Rossmann-like Domain"/>
    <property type="match status" value="1"/>
</dbReference>
<dbReference type="HAMAP" id="MF_01265">
    <property type="entry name" value="NadX"/>
    <property type="match status" value="1"/>
</dbReference>
<evidence type="ECO:0000256" key="5">
    <source>
        <dbReference type="ARBA" id="ARBA00023027"/>
    </source>
</evidence>
<comment type="miscellaneous">
    <text evidence="6">The iminoaspartate product is unstable in aqueous solution and can decompose to oxaloacetate and ammonia.</text>
</comment>
<dbReference type="GO" id="GO:0009435">
    <property type="term" value="P:NAD+ biosynthetic process"/>
    <property type="evidence" value="ECO:0007669"/>
    <property type="project" value="UniProtKB-UniRule"/>
</dbReference>
<evidence type="ECO:0000256" key="1">
    <source>
        <dbReference type="ARBA" id="ARBA00008331"/>
    </source>
</evidence>
<reference evidence="9 10" key="1">
    <citation type="submission" date="2016-10" db="EMBL/GenBank/DDBJ databases">
        <authorList>
            <person name="de Groot N.N."/>
        </authorList>
    </citation>
    <scope>NUCLEOTIDE SEQUENCE [LARGE SCALE GENOMIC DNA]</scope>
    <source>
        <strain evidence="9 10">CGMCC 1.10836</strain>
    </source>
</reference>
<dbReference type="InterPro" id="IPR005106">
    <property type="entry name" value="Asp/hSer_DH_NAD-bd"/>
</dbReference>
<dbReference type="InterPro" id="IPR020626">
    <property type="entry name" value="Asp_DH_prok"/>
</dbReference>
<comment type="catalytic activity">
    <reaction evidence="6">
        <text>L-aspartate + NAD(+) + H2O = oxaloacetate + NH4(+) + NADH + H(+)</text>
        <dbReference type="Rhea" id="RHEA:11788"/>
        <dbReference type="ChEBI" id="CHEBI:15377"/>
        <dbReference type="ChEBI" id="CHEBI:15378"/>
        <dbReference type="ChEBI" id="CHEBI:16452"/>
        <dbReference type="ChEBI" id="CHEBI:28938"/>
        <dbReference type="ChEBI" id="CHEBI:29991"/>
        <dbReference type="ChEBI" id="CHEBI:57540"/>
        <dbReference type="ChEBI" id="CHEBI:57945"/>
        <dbReference type="EC" id="1.4.1.21"/>
    </reaction>
</comment>
<proteinExistence type="inferred from homology"/>
<dbReference type="InterPro" id="IPR011182">
    <property type="entry name" value="L-Asp_DH"/>
</dbReference>
<dbReference type="EC" id="1.4.1.21" evidence="6"/>
<protein>
    <recommendedName>
        <fullName evidence="6">L-aspartate dehydrogenase</fullName>
        <ecNumber evidence="6">1.4.1.21</ecNumber>
    </recommendedName>
</protein>
<dbReference type="GO" id="GO:0033735">
    <property type="term" value="F:aspartate dehydrogenase [NAD(P)+] activity"/>
    <property type="evidence" value="ECO:0007669"/>
    <property type="project" value="UniProtKB-EC"/>
</dbReference>
<dbReference type="Pfam" id="PF01958">
    <property type="entry name" value="Asp_DH_C"/>
    <property type="match status" value="1"/>
</dbReference>
<dbReference type="SUPFAM" id="SSF55347">
    <property type="entry name" value="Glyceraldehyde-3-phosphate dehydrogenase-like, C-terminal domain"/>
    <property type="match status" value="1"/>
</dbReference>